<dbReference type="GO" id="GO:0016705">
    <property type="term" value="F:oxidoreductase activity, acting on paired donors, with incorporation or reduction of molecular oxygen"/>
    <property type="evidence" value="ECO:0007669"/>
    <property type="project" value="InterPro"/>
</dbReference>
<dbReference type="EMBL" id="JBANMG010000003">
    <property type="protein sequence ID" value="KAK6955044.1"/>
    <property type="molecule type" value="Genomic_DNA"/>
</dbReference>
<evidence type="ECO:0000256" key="2">
    <source>
        <dbReference type="ARBA" id="ARBA00022617"/>
    </source>
</evidence>
<evidence type="ECO:0000256" key="3">
    <source>
        <dbReference type="ARBA" id="ARBA00022723"/>
    </source>
</evidence>
<feature type="region of interest" description="Disordered" evidence="7">
    <location>
        <begin position="295"/>
        <end position="368"/>
    </location>
</feature>
<dbReference type="PANTHER" id="PTHR24305:SF161">
    <property type="entry name" value="P450, PUTATIVE (EUROFUNG)-RELATED"/>
    <property type="match status" value="1"/>
</dbReference>
<comment type="cofactor">
    <cofactor evidence="1 5">
        <name>heme</name>
        <dbReference type="ChEBI" id="CHEBI:30413"/>
    </cofactor>
</comment>
<dbReference type="InterPro" id="IPR002401">
    <property type="entry name" value="Cyt_P450_E_grp-I"/>
</dbReference>
<dbReference type="InterPro" id="IPR050121">
    <property type="entry name" value="Cytochrome_P450_monoxygenase"/>
</dbReference>
<dbReference type="PRINTS" id="PR00385">
    <property type="entry name" value="P450"/>
</dbReference>
<protein>
    <recommendedName>
        <fullName evidence="10">Cytochrome P450</fullName>
    </recommendedName>
</protein>
<sequence length="418" mass="45431">MVSFNTAQSWKDIYGARPGHKTFVKGEFYSGGSFAGIGTTSIISERRLEVHKQMRDYLSGAFSDRAILEQEKIVTASVDDFIRLVGVLGSQIEWFNMSTTLQSLTCDITGDLSFGATFGALKSEEPHPWISVSLEAMTQGEIVDVLNRFAILAKVLPVLMGSKLKKLTENTKKNEELSYNAVQSRVARKTKRRNFLTRILEDRDLSVVTDRAIAAHASDLVTAGSDTTATTLAAALYYLLQDDSSSTTTTTMSRLTSEIRNVFNSYADITYSSTASLPYLRAVILEALRLYPPVPIGPPRVVPDGGDTVDGIFPRAKHEPHRRLPIPRRTSTTHGPSNQNDGSNQTQTPSTTTTTTTATSTAAKPFSLGPRRCMGRNLACFASTCAPPSPSSSGRTTSELAADAHTVEEAGLDGSRYE</sequence>
<keyword evidence="2 5" id="KW-0349">Heme</keyword>
<dbReference type="Gene3D" id="1.10.630.10">
    <property type="entry name" value="Cytochrome P450"/>
    <property type="match status" value="1"/>
</dbReference>
<feature type="compositionally biased region" description="Low complexity" evidence="7">
    <location>
        <begin position="302"/>
        <end position="311"/>
    </location>
</feature>
<dbReference type="InterPro" id="IPR017972">
    <property type="entry name" value="Cyt_P450_CS"/>
</dbReference>
<keyword evidence="4 5" id="KW-0408">Iron</keyword>
<dbReference type="GO" id="GO:0020037">
    <property type="term" value="F:heme binding"/>
    <property type="evidence" value="ECO:0007669"/>
    <property type="project" value="InterPro"/>
</dbReference>
<dbReference type="PANTHER" id="PTHR24305">
    <property type="entry name" value="CYTOCHROME P450"/>
    <property type="match status" value="1"/>
</dbReference>
<organism evidence="8 9">
    <name type="scientific">Daldinia eschscholtzii</name>
    <dbReference type="NCBI Taxonomy" id="292717"/>
    <lineage>
        <taxon>Eukaryota</taxon>
        <taxon>Fungi</taxon>
        <taxon>Dikarya</taxon>
        <taxon>Ascomycota</taxon>
        <taxon>Pezizomycotina</taxon>
        <taxon>Sordariomycetes</taxon>
        <taxon>Xylariomycetidae</taxon>
        <taxon>Xylariales</taxon>
        <taxon>Hypoxylaceae</taxon>
        <taxon>Daldinia</taxon>
    </lineage>
</organism>
<feature type="compositionally biased region" description="Low complexity" evidence="7">
    <location>
        <begin position="345"/>
        <end position="363"/>
    </location>
</feature>
<feature type="region of interest" description="Disordered" evidence="7">
    <location>
        <begin position="384"/>
        <end position="418"/>
    </location>
</feature>
<dbReference type="PROSITE" id="PS00086">
    <property type="entry name" value="CYTOCHROME_P450"/>
    <property type="match status" value="1"/>
</dbReference>
<feature type="binding site" description="axial binding residue" evidence="5">
    <location>
        <position position="373"/>
    </location>
    <ligand>
        <name>heme</name>
        <dbReference type="ChEBI" id="CHEBI:30413"/>
    </ligand>
    <ligandPart>
        <name>Fe</name>
        <dbReference type="ChEBI" id="CHEBI:18248"/>
    </ligandPart>
</feature>
<evidence type="ECO:0000313" key="8">
    <source>
        <dbReference type="EMBL" id="KAK6955044.1"/>
    </source>
</evidence>
<evidence type="ECO:0000256" key="7">
    <source>
        <dbReference type="SAM" id="MobiDB-lite"/>
    </source>
</evidence>
<gene>
    <name evidence="8" type="ORF">Daesc_002674</name>
</gene>
<dbReference type="GO" id="GO:0005506">
    <property type="term" value="F:iron ion binding"/>
    <property type="evidence" value="ECO:0007669"/>
    <property type="project" value="InterPro"/>
</dbReference>
<comment type="similarity">
    <text evidence="6">Belongs to the cytochrome P450 family.</text>
</comment>
<dbReference type="GO" id="GO:0004497">
    <property type="term" value="F:monooxygenase activity"/>
    <property type="evidence" value="ECO:0007669"/>
    <property type="project" value="UniProtKB-KW"/>
</dbReference>
<dbReference type="InterPro" id="IPR036396">
    <property type="entry name" value="Cyt_P450_sf"/>
</dbReference>
<dbReference type="PRINTS" id="PR00463">
    <property type="entry name" value="EP450I"/>
</dbReference>
<evidence type="ECO:0008006" key="10">
    <source>
        <dbReference type="Google" id="ProtNLM"/>
    </source>
</evidence>
<evidence type="ECO:0000256" key="4">
    <source>
        <dbReference type="ARBA" id="ARBA00023004"/>
    </source>
</evidence>
<evidence type="ECO:0000256" key="6">
    <source>
        <dbReference type="RuleBase" id="RU000461"/>
    </source>
</evidence>
<keyword evidence="9" id="KW-1185">Reference proteome</keyword>
<dbReference type="AlphaFoldDB" id="A0AAX6MRB5"/>
<keyword evidence="6" id="KW-0503">Monooxygenase</keyword>
<dbReference type="InterPro" id="IPR001128">
    <property type="entry name" value="Cyt_P450"/>
</dbReference>
<reference evidence="8 9" key="1">
    <citation type="journal article" date="2024" name="Front Chem Biol">
        <title>Unveiling the potential of Daldinia eschscholtzii MFLUCC 19-0629 through bioactivity and bioinformatics studies for enhanced sustainable agriculture production.</title>
        <authorList>
            <person name="Brooks S."/>
            <person name="Weaver J.A."/>
            <person name="Klomchit A."/>
            <person name="Alharthi S.A."/>
            <person name="Onlamun T."/>
            <person name="Nurani R."/>
            <person name="Vong T.K."/>
            <person name="Alberti F."/>
            <person name="Greco C."/>
        </authorList>
    </citation>
    <scope>NUCLEOTIDE SEQUENCE [LARGE SCALE GENOMIC DNA]</scope>
    <source>
        <strain evidence="8">MFLUCC 19-0629</strain>
    </source>
</reference>
<feature type="compositionally biased region" description="Polar residues" evidence="7">
    <location>
        <begin position="329"/>
        <end position="344"/>
    </location>
</feature>
<comment type="caution">
    <text evidence="8">The sequence shown here is derived from an EMBL/GenBank/DDBJ whole genome shotgun (WGS) entry which is preliminary data.</text>
</comment>
<evidence type="ECO:0000313" key="9">
    <source>
        <dbReference type="Proteomes" id="UP001369815"/>
    </source>
</evidence>
<name>A0AAX6MRB5_9PEZI</name>
<accession>A0AAX6MRB5</accession>
<dbReference type="SUPFAM" id="SSF48264">
    <property type="entry name" value="Cytochrome P450"/>
    <property type="match status" value="1"/>
</dbReference>
<dbReference type="Pfam" id="PF00067">
    <property type="entry name" value="p450"/>
    <property type="match status" value="1"/>
</dbReference>
<dbReference type="Proteomes" id="UP001369815">
    <property type="component" value="Unassembled WGS sequence"/>
</dbReference>
<evidence type="ECO:0000256" key="5">
    <source>
        <dbReference type="PIRSR" id="PIRSR602401-1"/>
    </source>
</evidence>
<evidence type="ECO:0000256" key="1">
    <source>
        <dbReference type="ARBA" id="ARBA00001971"/>
    </source>
</evidence>
<proteinExistence type="inferred from homology"/>
<keyword evidence="3 5" id="KW-0479">Metal-binding</keyword>
<keyword evidence="6" id="KW-0560">Oxidoreductase</keyword>